<protein>
    <submittedName>
        <fullName evidence="1">Uncharacterized protein</fullName>
    </submittedName>
</protein>
<reference evidence="1 2" key="1">
    <citation type="submission" date="2015-03" db="EMBL/GenBank/DDBJ databases">
        <title>RNA-seq based gene annotation and comparative genomics of four Zymoseptoria species reveal species-specific pathogenicity related genes and transposable element activity.</title>
        <authorList>
            <person name="Grandaubert J."/>
            <person name="Bhattacharyya A."/>
            <person name="Stukenbrock E.H."/>
        </authorList>
    </citation>
    <scope>NUCLEOTIDE SEQUENCE [LARGE SCALE GENOMIC DNA]</scope>
    <source>
        <strain evidence="1 2">Zb18110</strain>
    </source>
</reference>
<organism evidence="1 2">
    <name type="scientific">Zymoseptoria brevis</name>
    <dbReference type="NCBI Taxonomy" id="1047168"/>
    <lineage>
        <taxon>Eukaryota</taxon>
        <taxon>Fungi</taxon>
        <taxon>Dikarya</taxon>
        <taxon>Ascomycota</taxon>
        <taxon>Pezizomycotina</taxon>
        <taxon>Dothideomycetes</taxon>
        <taxon>Dothideomycetidae</taxon>
        <taxon>Mycosphaerellales</taxon>
        <taxon>Mycosphaerellaceae</taxon>
        <taxon>Zymoseptoria</taxon>
    </lineage>
</organism>
<name>A0A0F4GRN6_9PEZI</name>
<accession>A0A0F4GRN6</accession>
<proteinExistence type="predicted"/>
<keyword evidence="2" id="KW-1185">Reference proteome</keyword>
<comment type="caution">
    <text evidence="1">The sequence shown here is derived from an EMBL/GenBank/DDBJ whole genome shotgun (WGS) entry which is preliminary data.</text>
</comment>
<gene>
    <name evidence="1" type="ORF">TI39_contig353g00052</name>
</gene>
<dbReference type="OrthoDB" id="3540210at2759"/>
<evidence type="ECO:0000313" key="2">
    <source>
        <dbReference type="Proteomes" id="UP000033647"/>
    </source>
</evidence>
<dbReference type="EMBL" id="LAFY01000345">
    <property type="protein sequence ID" value="KJX99702.1"/>
    <property type="molecule type" value="Genomic_DNA"/>
</dbReference>
<dbReference type="AlphaFoldDB" id="A0A0F4GRN6"/>
<dbReference type="Proteomes" id="UP000033647">
    <property type="component" value="Unassembled WGS sequence"/>
</dbReference>
<sequence length="267" mass="29811">MDSGYVDSLLDLGINSSPSSRVAFRKVVECAPLRNDGCRRVFTSENLTQDAAKLVADIDTSGHTFQAFYYGRNLARHTEATFMSSNRSFETTPGSFFTPYRLHVTNTFAPIPELNRTDAEVVLIFMASRTLHTTPVTDPRFDARECIGLASSEGKGYDFDVYPPRQAVSVLERTDQTQVRNPLLPGDRNCTAMPVHIFVDDLSGLRDLLELNPQQYSILRRFSDVIQNSIDSSFAENGDDGILAVYLTANFVSAPLPENQWVLELQN</sequence>
<evidence type="ECO:0000313" key="1">
    <source>
        <dbReference type="EMBL" id="KJX99702.1"/>
    </source>
</evidence>